<evidence type="ECO:0000313" key="10">
    <source>
        <dbReference type="EMBL" id="MFC6386120.1"/>
    </source>
</evidence>
<keyword evidence="7 8" id="KW-0472">Membrane</keyword>
<keyword evidence="11" id="KW-1185">Reference proteome</keyword>
<keyword evidence="6 8" id="KW-1133">Transmembrane helix</keyword>
<feature type="transmembrane region" description="Helical" evidence="8">
    <location>
        <begin position="50"/>
        <end position="71"/>
    </location>
</feature>
<sequence>MNAERKQKMKDYFMDRMYKASAGIANAILVTLGVGLLFETLGKFTGYWPFMAIGGAAKVLLAPAIGAGIAYQLRANTLTMFSAMACSAVGANAIQIVHEAPVQQFQIVTGQPVSGVIAALIAIYIGKKVSGKTKFDMMAIPFLSVLVGGVCGYGLAQVVTPALNWVSAQITHSVQGSPLISSMVIALVWSIFLMSPASSAALAIALQLDPVSSAAALIGCTVQFVGFTIMSFKENDFGGFFAQAFVTPKVQFPNLVKNPKLVVPPFVAAIVSAPIATMLLHFQVPYELGGLGLSSFIAPLNILAIQGFKGLLTFIVAGVLIPGVITIVLYRVIKLFGWVKAGDLHMEVQ</sequence>
<gene>
    <name evidence="10" type="ORF">ACFP7A_05875</name>
</gene>
<dbReference type="RefSeq" id="WP_253052969.1">
    <property type="nucleotide sequence ID" value="NZ_JAMXWN010000003.1"/>
</dbReference>
<dbReference type="Proteomes" id="UP001596267">
    <property type="component" value="Unassembled WGS sequence"/>
</dbReference>
<feature type="transmembrane region" description="Helical" evidence="8">
    <location>
        <begin position="20"/>
        <end position="38"/>
    </location>
</feature>
<evidence type="ECO:0000256" key="4">
    <source>
        <dbReference type="ARBA" id="ARBA00022597"/>
    </source>
</evidence>
<feature type="transmembrane region" description="Helical" evidence="8">
    <location>
        <begin position="288"/>
        <end position="305"/>
    </location>
</feature>
<dbReference type="Pfam" id="PF13303">
    <property type="entry name" value="PTS_EIIC_2"/>
    <property type="match status" value="1"/>
</dbReference>
<evidence type="ECO:0000256" key="1">
    <source>
        <dbReference type="ARBA" id="ARBA00004651"/>
    </source>
</evidence>
<evidence type="ECO:0000313" key="11">
    <source>
        <dbReference type="Proteomes" id="UP001596267"/>
    </source>
</evidence>
<protein>
    <submittedName>
        <fullName evidence="10">PTS transporter subunit IIC</fullName>
    </submittedName>
</protein>
<evidence type="ECO:0000256" key="3">
    <source>
        <dbReference type="ARBA" id="ARBA00022475"/>
    </source>
</evidence>
<keyword evidence="3" id="KW-1003">Cell membrane</keyword>
<name>A0ABW1WGD8_9BACL</name>
<dbReference type="InterPro" id="IPR003352">
    <property type="entry name" value="PTS_EIIC"/>
</dbReference>
<keyword evidence="2" id="KW-0813">Transport</keyword>
<feature type="transmembrane region" description="Helical" evidence="8">
    <location>
        <begin position="311"/>
        <end position="330"/>
    </location>
</feature>
<feature type="transmembrane region" description="Helical" evidence="8">
    <location>
        <begin position="179"/>
        <end position="206"/>
    </location>
</feature>
<evidence type="ECO:0000256" key="7">
    <source>
        <dbReference type="ARBA" id="ARBA00023136"/>
    </source>
</evidence>
<evidence type="ECO:0000256" key="8">
    <source>
        <dbReference type="SAM" id="Phobius"/>
    </source>
</evidence>
<proteinExistence type="predicted"/>
<evidence type="ECO:0000256" key="2">
    <source>
        <dbReference type="ARBA" id="ARBA00022448"/>
    </source>
</evidence>
<keyword evidence="5 8" id="KW-0812">Transmembrane</keyword>
<keyword evidence="4" id="KW-0762">Sugar transport</keyword>
<evidence type="ECO:0000256" key="5">
    <source>
        <dbReference type="ARBA" id="ARBA00022692"/>
    </source>
</evidence>
<feature type="transmembrane region" description="Helical" evidence="8">
    <location>
        <begin position="78"/>
        <end position="98"/>
    </location>
</feature>
<comment type="subcellular location">
    <subcellularLocation>
        <location evidence="1">Cell membrane</location>
        <topology evidence="1">Multi-pass membrane protein</topology>
    </subcellularLocation>
</comment>
<comment type="caution">
    <text evidence="10">The sequence shown here is derived from an EMBL/GenBank/DDBJ whole genome shotgun (WGS) entry which is preliminary data.</text>
</comment>
<organism evidence="10 11">
    <name type="scientific">Sporolactobacillus kofuensis</name>
    <dbReference type="NCBI Taxonomy" id="269672"/>
    <lineage>
        <taxon>Bacteria</taxon>
        <taxon>Bacillati</taxon>
        <taxon>Bacillota</taxon>
        <taxon>Bacilli</taxon>
        <taxon>Bacillales</taxon>
        <taxon>Sporolactobacillaceae</taxon>
        <taxon>Sporolactobacillus</taxon>
    </lineage>
</organism>
<feature type="transmembrane region" description="Helical" evidence="8">
    <location>
        <begin position="213"/>
        <end position="232"/>
    </location>
</feature>
<dbReference type="EMBL" id="JBHSTQ010000004">
    <property type="protein sequence ID" value="MFC6386120.1"/>
    <property type="molecule type" value="Genomic_DNA"/>
</dbReference>
<reference evidence="11" key="1">
    <citation type="journal article" date="2019" name="Int. J. Syst. Evol. Microbiol.">
        <title>The Global Catalogue of Microorganisms (GCM) 10K type strain sequencing project: providing services to taxonomists for standard genome sequencing and annotation.</title>
        <authorList>
            <consortium name="The Broad Institute Genomics Platform"/>
            <consortium name="The Broad Institute Genome Sequencing Center for Infectious Disease"/>
            <person name="Wu L."/>
            <person name="Ma J."/>
        </authorList>
    </citation>
    <scope>NUCLEOTIDE SEQUENCE [LARGE SCALE GENOMIC DNA]</scope>
    <source>
        <strain evidence="11">CCUG 42001</strain>
    </source>
</reference>
<feature type="transmembrane region" description="Helical" evidence="8">
    <location>
        <begin position="138"/>
        <end position="159"/>
    </location>
</feature>
<accession>A0ABW1WGD8</accession>
<evidence type="ECO:0000259" key="9">
    <source>
        <dbReference type="Pfam" id="PF13303"/>
    </source>
</evidence>
<feature type="domain" description="Phosphotransferase system EIIC" evidence="9">
    <location>
        <begin position="18"/>
        <end position="345"/>
    </location>
</feature>
<evidence type="ECO:0000256" key="6">
    <source>
        <dbReference type="ARBA" id="ARBA00022989"/>
    </source>
</evidence>
<feature type="transmembrane region" description="Helical" evidence="8">
    <location>
        <begin position="261"/>
        <end position="281"/>
    </location>
</feature>
<feature type="transmembrane region" description="Helical" evidence="8">
    <location>
        <begin position="104"/>
        <end position="126"/>
    </location>
</feature>